<dbReference type="AlphaFoldDB" id="C1E7W5"/>
<dbReference type="InParanoid" id="C1E7W5"/>
<dbReference type="Proteomes" id="UP000002009">
    <property type="component" value="Chromosome 6"/>
</dbReference>
<keyword evidence="2" id="KW-0472">Membrane</keyword>
<proteinExistence type="predicted"/>
<feature type="transmembrane region" description="Helical" evidence="2">
    <location>
        <begin position="28"/>
        <end position="47"/>
    </location>
</feature>
<keyword evidence="2" id="KW-1133">Transmembrane helix</keyword>
<evidence type="ECO:0000313" key="3">
    <source>
        <dbReference type="EMBL" id="ACO64406.1"/>
    </source>
</evidence>
<evidence type="ECO:0000256" key="2">
    <source>
        <dbReference type="SAM" id="Phobius"/>
    </source>
</evidence>
<protein>
    <submittedName>
        <fullName evidence="3">Uncharacterized protein</fullName>
    </submittedName>
</protein>
<sequence length="62" mass="6879">MLSSETNQSLRRKSCGKADDEGHESLRYAAVISSLVSCFGILMANLFKYSRRNTPQSLPLPC</sequence>
<name>C1E7W5_MICCC</name>
<gene>
    <name evidence="3" type="ORF">MICPUN_108400</name>
</gene>
<feature type="region of interest" description="Disordered" evidence="1">
    <location>
        <begin position="1"/>
        <end position="20"/>
    </location>
</feature>
<evidence type="ECO:0000256" key="1">
    <source>
        <dbReference type="SAM" id="MobiDB-lite"/>
    </source>
</evidence>
<keyword evidence="2" id="KW-0812">Transmembrane</keyword>
<dbReference type="KEGG" id="mis:MICPUN_108400"/>
<accession>C1E7W5</accession>
<dbReference type="RefSeq" id="XP_002503148.1">
    <property type="nucleotide sequence ID" value="XM_002503102.1"/>
</dbReference>
<dbReference type="GeneID" id="8244081"/>
<organism evidence="3 4">
    <name type="scientific">Micromonas commoda (strain RCC299 / NOUM17 / CCMP2709)</name>
    <name type="common">Picoplanktonic green alga</name>
    <dbReference type="NCBI Taxonomy" id="296587"/>
    <lineage>
        <taxon>Eukaryota</taxon>
        <taxon>Viridiplantae</taxon>
        <taxon>Chlorophyta</taxon>
        <taxon>Mamiellophyceae</taxon>
        <taxon>Mamiellales</taxon>
        <taxon>Mamiellaceae</taxon>
        <taxon>Micromonas</taxon>
    </lineage>
</organism>
<keyword evidence="4" id="KW-1185">Reference proteome</keyword>
<reference evidence="3 4" key="1">
    <citation type="journal article" date="2009" name="Science">
        <title>Green evolution and dynamic adaptations revealed by genomes of the marine picoeukaryotes Micromonas.</title>
        <authorList>
            <person name="Worden A.Z."/>
            <person name="Lee J.H."/>
            <person name="Mock T."/>
            <person name="Rouze P."/>
            <person name="Simmons M.P."/>
            <person name="Aerts A.L."/>
            <person name="Allen A.E."/>
            <person name="Cuvelier M.L."/>
            <person name="Derelle E."/>
            <person name="Everett M.V."/>
            <person name="Foulon E."/>
            <person name="Grimwood J."/>
            <person name="Gundlach H."/>
            <person name="Henrissat B."/>
            <person name="Napoli C."/>
            <person name="McDonald S.M."/>
            <person name="Parker M.S."/>
            <person name="Rombauts S."/>
            <person name="Salamov A."/>
            <person name="Von Dassow P."/>
            <person name="Badger J.H."/>
            <person name="Coutinho P.M."/>
            <person name="Demir E."/>
            <person name="Dubchak I."/>
            <person name="Gentemann C."/>
            <person name="Eikrem W."/>
            <person name="Gready J.E."/>
            <person name="John U."/>
            <person name="Lanier W."/>
            <person name="Lindquist E.A."/>
            <person name="Lucas S."/>
            <person name="Mayer K.F."/>
            <person name="Moreau H."/>
            <person name="Not F."/>
            <person name="Otillar R."/>
            <person name="Panaud O."/>
            <person name="Pangilinan J."/>
            <person name="Paulsen I."/>
            <person name="Piegu B."/>
            <person name="Poliakov A."/>
            <person name="Robbens S."/>
            <person name="Schmutz J."/>
            <person name="Toulza E."/>
            <person name="Wyss T."/>
            <person name="Zelensky A."/>
            <person name="Zhou K."/>
            <person name="Armbrust E.V."/>
            <person name="Bhattacharya D."/>
            <person name="Goodenough U.W."/>
            <person name="Van de Peer Y."/>
            <person name="Grigoriev I.V."/>
        </authorList>
    </citation>
    <scope>NUCLEOTIDE SEQUENCE [LARGE SCALE GENOMIC DNA]</scope>
    <source>
        <strain evidence="4">RCC299 / NOUM17</strain>
    </source>
</reference>
<evidence type="ECO:0000313" key="4">
    <source>
        <dbReference type="Proteomes" id="UP000002009"/>
    </source>
</evidence>
<dbReference type="EMBL" id="CP001327">
    <property type="protein sequence ID" value="ACO64406.1"/>
    <property type="molecule type" value="Genomic_DNA"/>
</dbReference>